<proteinExistence type="predicted"/>
<keyword evidence="1" id="KW-1133">Transmembrane helix</keyword>
<feature type="transmembrane region" description="Helical" evidence="1">
    <location>
        <begin position="75"/>
        <end position="99"/>
    </location>
</feature>
<gene>
    <name evidence="2" type="ORF">Anas_00401</name>
</gene>
<evidence type="ECO:0000256" key="1">
    <source>
        <dbReference type="SAM" id="Phobius"/>
    </source>
</evidence>
<name>A0A5N5T6T6_9CRUS</name>
<sequence length="103" mass="12230">MTGTLLQVKNTTWKNLDVPEWTPYEFEKPHYMLFDAQFQVLEDFQDRWKTTNMRMGPKSDECTGLCADYKDQKEAYMISMIVFVVAFVIACLVATYFFFKARR</sequence>
<organism evidence="2 3">
    <name type="scientific">Armadillidium nasatum</name>
    <dbReference type="NCBI Taxonomy" id="96803"/>
    <lineage>
        <taxon>Eukaryota</taxon>
        <taxon>Metazoa</taxon>
        <taxon>Ecdysozoa</taxon>
        <taxon>Arthropoda</taxon>
        <taxon>Crustacea</taxon>
        <taxon>Multicrustacea</taxon>
        <taxon>Malacostraca</taxon>
        <taxon>Eumalacostraca</taxon>
        <taxon>Peracarida</taxon>
        <taxon>Isopoda</taxon>
        <taxon>Oniscidea</taxon>
        <taxon>Crinocheta</taxon>
        <taxon>Armadillidiidae</taxon>
        <taxon>Armadillidium</taxon>
    </lineage>
</organism>
<protein>
    <submittedName>
        <fullName evidence="2">Uncharacterized protein</fullName>
    </submittedName>
</protein>
<evidence type="ECO:0000313" key="2">
    <source>
        <dbReference type="EMBL" id="KAB7501987.1"/>
    </source>
</evidence>
<dbReference type="AlphaFoldDB" id="A0A5N5T6T6"/>
<keyword evidence="3" id="KW-1185">Reference proteome</keyword>
<keyword evidence="1" id="KW-0812">Transmembrane</keyword>
<comment type="caution">
    <text evidence="2">The sequence shown here is derived from an EMBL/GenBank/DDBJ whole genome shotgun (WGS) entry which is preliminary data.</text>
</comment>
<keyword evidence="1" id="KW-0472">Membrane</keyword>
<reference evidence="2 3" key="1">
    <citation type="journal article" date="2019" name="PLoS Biol.">
        <title>Sex chromosomes control vertical transmission of feminizing Wolbachia symbionts in an isopod.</title>
        <authorList>
            <person name="Becking T."/>
            <person name="Chebbi M.A."/>
            <person name="Giraud I."/>
            <person name="Moumen B."/>
            <person name="Laverre T."/>
            <person name="Caubet Y."/>
            <person name="Peccoud J."/>
            <person name="Gilbert C."/>
            <person name="Cordaux R."/>
        </authorList>
    </citation>
    <scope>NUCLEOTIDE SEQUENCE [LARGE SCALE GENOMIC DNA]</scope>
    <source>
        <strain evidence="2">ANa2</strain>
        <tissue evidence="2">Whole body excluding digestive tract and cuticle</tissue>
    </source>
</reference>
<dbReference type="EMBL" id="SEYY01008881">
    <property type="protein sequence ID" value="KAB7501987.1"/>
    <property type="molecule type" value="Genomic_DNA"/>
</dbReference>
<dbReference type="Proteomes" id="UP000326759">
    <property type="component" value="Unassembled WGS sequence"/>
</dbReference>
<evidence type="ECO:0000313" key="3">
    <source>
        <dbReference type="Proteomes" id="UP000326759"/>
    </source>
</evidence>
<accession>A0A5N5T6T6</accession>